<dbReference type="InterPro" id="IPR009057">
    <property type="entry name" value="Homeodomain-like_sf"/>
</dbReference>
<dbReference type="Pfam" id="PF00440">
    <property type="entry name" value="TetR_N"/>
    <property type="match status" value="1"/>
</dbReference>
<organism evidence="4 5">
    <name type="scientific">Bifidobacterium dentium JCVIHMP022</name>
    <dbReference type="NCBI Taxonomy" id="553191"/>
    <lineage>
        <taxon>Bacteria</taxon>
        <taxon>Bacillati</taxon>
        <taxon>Actinomycetota</taxon>
        <taxon>Actinomycetes</taxon>
        <taxon>Bifidobacteriales</taxon>
        <taxon>Bifidobacteriaceae</taxon>
        <taxon>Bifidobacterium</taxon>
    </lineage>
</organism>
<dbReference type="SUPFAM" id="SSF46689">
    <property type="entry name" value="Homeodomain-like"/>
    <property type="match status" value="1"/>
</dbReference>
<dbReference type="GO" id="GO:0000976">
    <property type="term" value="F:transcription cis-regulatory region binding"/>
    <property type="evidence" value="ECO:0007669"/>
    <property type="project" value="TreeGrafter"/>
</dbReference>
<comment type="caution">
    <text evidence="4">The sequence shown here is derived from an EMBL/GenBank/DDBJ whole genome shotgun (WGS) entry which is preliminary data.</text>
</comment>
<evidence type="ECO:0000256" key="1">
    <source>
        <dbReference type="ARBA" id="ARBA00023125"/>
    </source>
</evidence>
<gene>
    <name evidence="4" type="ORF">HMPREF9003_1633</name>
</gene>
<dbReference type="InterPro" id="IPR001647">
    <property type="entry name" value="HTH_TetR"/>
</dbReference>
<dbReference type="PROSITE" id="PS50977">
    <property type="entry name" value="HTH_TETR_2"/>
    <property type="match status" value="1"/>
</dbReference>
<dbReference type="InterPro" id="IPR050109">
    <property type="entry name" value="HTH-type_TetR-like_transc_reg"/>
</dbReference>
<evidence type="ECO:0000256" key="2">
    <source>
        <dbReference type="PROSITE-ProRule" id="PRU00335"/>
    </source>
</evidence>
<evidence type="ECO:0000259" key="3">
    <source>
        <dbReference type="PROSITE" id="PS50977"/>
    </source>
</evidence>
<sequence>MVYRKGGKHEGDHVMNGLMNTGVPPTVSPAASPASVVETAVQGAVQKIQGRREQLREQTDRKIMRATLEIMISKGVAAVTIEEVARRSGVAKTTIYRRYKNADDLLQRIQLEVAGLPDFSDLQPSRSGLQAMLERIQNCFDSEIGLKAVGVVLSSDNDSLKTIADQVITPAEQRFATFVERGVASEAFRRGLDTKFLFSTILGSMLTCKALYKDSDSDVPWSERMATLIWPFVKA</sequence>
<reference evidence="4 5" key="1">
    <citation type="submission" date="2010-10" db="EMBL/GenBank/DDBJ databases">
        <authorList>
            <person name="Durkin A.S."/>
            <person name="Madupu R."/>
            <person name="Torralba M."/>
            <person name="Gillis M."/>
            <person name="Methe B."/>
            <person name="Sutton G."/>
            <person name="Nelson K.E."/>
        </authorList>
    </citation>
    <scope>NUCLEOTIDE SEQUENCE [LARGE SCALE GENOMIC DNA]</scope>
    <source>
        <strain evidence="4 5">JCVIHMP022</strain>
    </source>
</reference>
<dbReference type="InterPro" id="IPR036271">
    <property type="entry name" value="Tet_transcr_reg_TetR-rel_C_sf"/>
</dbReference>
<evidence type="ECO:0000313" key="4">
    <source>
        <dbReference type="EMBL" id="EFO77344.1"/>
    </source>
</evidence>
<dbReference type="Proteomes" id="UP000003457">
    <property type="component" value="Unassembled WGS sequence"/>
</dbReference>
<dbReference type="PRINTS" id="PR00455">
    <property type="entry name" value="HTHTETR"/>
</dbReference>
<evidence type="ECO:0000313" key="5">
    <source>
        <dbReference type="Proteomes" id="UP000003457"/>
    </source>
</evidence>
<feature type="domain" description="HTH tetR-type" evidence="3">
    <location>
        <begin position="57"/>
        <end position="117"/>
    </location>
</feature>
<name>A0AB72Z043_9BIFI</name>
<dbReference type="SUPFAM" id="SSF48498">
    <property type="entry name" value="Tetracyclin repressor-like, C-terminal domain"/>
    <property type="match status" value="1"/>
</dbReference>
<feature type="DNA-binding region" description="H-T-H motif" evidence="2">
    <location>
        <begin position="80"/>
        <end position="99"/>
    </location>
</feature>
<protein>
    <submittedName>
        <fullName evidence="4">Transcriptional regulator, TetR family</fullName>
    </submittedName>
</protein>
<keyword evidence="1 2" id="KW-0238">DNA-binding</keyword>
<dbReference type="Gene3D" id="1.10.10.60">
    <property type="entry name" value="Homeodomain-like"/>
    <property type="match status" value="1"/>
</dbReference>
<dbReference type="Gene3D" id="1.10.357.10">
    <property type="entry name" value="Tetracycline Repressor, domain 2"/>
    <property type="match status" value="1"/>
</dbReference>
<dbReference type="PANTHER" id="PTHR30055">
    <property type="entry name" value="HTH-TYPE TRANSCRIPTIONAL REGULATOR RUTR"/>
    <property type="match status" value="1"/>
</dbReference>
<accession>A0AB72Z043</accession>
<dbReference type="AlphaFoldDB" id="A0AB72Z043"/>
<dbReference type="EMBL" id="AEHJ01000029">
    <property type="protein sequence ID" value="EFO77344.1"/>
    <property type="molecule type" value="Genomic_DNA"/>
</dbReference>
<proteinExistence type="predicted"/>
<dbReference type="GO" id="GO:0003700">
    <property type="term" value="F:DNA-binding transcription factor activity"/>
    <property type="evidence" value="ECO:0007669"/>
    <property type="project" value="TreeGrafter"/>
</dbReference>
<dbReference type="PANTHER" id="PTHR30055:SF148">
    <property type="entry name" value="TETR-FAMILY TRANSCRIPTIONAL REGULATOR"/>
    <property type="match status" value="1"/>
</dbReference>